<proteinExistence type="predicted"/>
<accession>H1DD85</accession>
<evidence type="ECO:0008006" key="8">
    <source>
        <dbReference type="Google" id="ProtNLM"/>
    </source>
</evidence>
<dbReference type="PANTHER" id="PTHR43122:SF1">
    <property type="entry name" value="IRON-SULFUR-BINDING PROTEIN"/>
    <property type="match status" value="1"/>
</dbReference>
<feature type="domain" description="4Fe-4S ferredoxin-type" evidence="5">
    <location>
        <begin position="230"/>
        <end position="253"/>
    </location>
</feature>
<dbReference type="InterPro" id="IPR029039">
    <property type="entry name" value="Flavoprotein-like_sf"/>
</dbReference>
<dbReference type="Gene3D" id="3.30.70.20">
    <property type="match status" value="1"/>
</dbReference>
<dbReference type="Proteomes" id="UP000004892">
    <property type="component" value="Unassembled WGS sequence"/>
</dbReference>
<evidence type="ECO:0000259" key="4">
    <source>
        <dbReference type="PROSITE" id="PS50902"/>
    </source>
</evidence>
<evidence type="ECO:0000256" key="2">
    <source>
        <dbReference type="ARBA" id="ARBA00023004"/>
    </source>
</evidence>
<dbReference type="SUPFAM" id="SSF54862">
    <property type="entry name" value="4Fe-4S ferredoxins"/>
    <property type="match status" value="1"/>
</dbReference>
<evidence type="ECO:0000259" key="5">
    <source>
        <dbReference type="PROSITE" id="PS51379"/>
    </source>
</evidence>
<keyword evidence="3" id="KW-0411">Iron-sulfur</keyword>
<keyword evidence="1" id="KW-0479">Metal-binding</keyword>
<dbReference type="EMBL" id="ADMC01000001">
    <property type="protein sequence ID" value="EHP51061.1"/>
    <property type="molecule type" value="Genomic_DNA"/>
</dbReference>
<dbReference type="GO" id="GO:0046872">
    <property type="term" value="F:metal ion binding"/>
    <property type="evidence" value="ECO:0007669"/>
    <property type="project" value="UniProtKB-KW"/>
</dbReference>
<dbReference type="PROSITE" id="PS51379">
    <property type="entry name" value="4FE4S_FER_2"/>
    <property type="match status" value="2"/>
</dbReference>
<keyword evidence="2" id="KW-0408">Iron</keyword>
<dbReference type="PROSITE" id="PS00198">
    <property type="entry name" value="4FE4S_FER_1"/>
    <property type="match status" value="1"/>
</dbReference>
<dbReference type="PATRIC" id="fig|742817.3.peg.65"/>
<dbReference type="HOGENOM" id="CLU_069541_0_0_10"/>
<dbReference type="Pfam" id="PF13746">
    <property type="entry name" value="Fer4_18"/>
    <property type="match status" value="1"/>
</dbReference>
<dbReference type="GO" id="GO:0051536">
    <property type="term" value="F:iron-sulfur cluster binding"/>
    <property type="evidence" value="ECO:0007669"/>
    <property type="project" value="UniProtKB-KW"/>
</dbReference>
<dbReference type="InterPro" id="IPR017900">
    <property type="entry name" value="4Fe4S_Fe_S_CS"/>
</dbReference>
<dbReference type="SUPFAM" id="SSF52218">
    <property type="entry name" value="Flavoproteins"/>
    <property type="match status" value="1"/>
</dbReference>
<evidence type="ECO:0000256" key="1">
    <source>
        <dbReference type="ARBA" id="ARBA00022723"/>
    </source>
</evidence>
<reference evidence="6 7" key="1">
    <citation type="submission" date="2012-01" db="EMBL/GenBank/DDBJ databases">
        <title>The Genome Sequence of Odoribacter laneus YIT 12061.</title>
        <authorList>
            <consortium name="The Broad Institute Genome Sequencing Platform"/>
            <person name="Earl A."/>
            <person name="Ward D."/>
            <person name="Feldgarden M."/>
            <person name="Gevers D."/>
            <person name="Morotomi M."/>
            <person name="Young S.K."/>
            <person name="Zeng Q."/>
            <person name="Gargeya S."/>
            <person name="Fitzgerald M."/>
            <person name="Haas B."/>
            <person name="Abouelleil A."/>
            <person name="Alvarado L."/>
            <person name="Arachchi H.M."/>
            <person name="Berlin A."/>
            <person name="Chapman S.B."/>
            <person name="Gearin G."/>
            <person name="Goldberg J."/>
            <person name="Griggs A."/>
            <person name="Gujja S."/>
            <person name="Hansen M."/>
            <person name="Heiman D."/>
            <person name="Howarth C."/>
            <person name="Larimer J."/>
            <person name="Lui A."/>
            <person name="MacDonald P.J.P."/>
            <person name="McCowen C."/>
            <person name="Montmayeur A."/>
            <person name="Murphy C."/>
            <person name="Neiman D."/>
            <person name="Pearson M."/>
            <person name="Priest M."/>
            <person name="Roberts A."/>
            <person name="Saif S."/>
            <person name="Shea T."/>
            <person name="Sisk P."/>
            <person name="Stolte C."/>
            <person name="Sykes S."/>
            <person name="Wortman J."/>
            <person name="Nusbaum C."/>
            <person name="Birren B."/>
        </authorList>
    </citation>
    <scope>NUCLEOTIDE SEQUENCE [LARGE SCALE GENOMIC DNA]</scope>
    <source>
        <strain evidence="6 7">YIT 12061</strain>
    </source>
</reference>
<dbReference type="InterPro" id="IPR047964">
    <property type="entry name" value="EFR1-like"/>
</dbReference>
<name>H1DD85_9BACT</name>
<gene>
    <name evidence="6" type="ORF">HMPREF9449_00063</name>
</gene>
<evidence type="ECO:0000256" key="3">
    <source>
        <dbReference type="ARBA" id="ARBA00023014"/>
    </source>
</evidence>
<dbReference type="STRING" id="742817.HMPREF9449_00063"/>
<dbReference type="InterPro" id="IPR008254">
    <property type="entry name" value="Flavodoxin/NO_synth"/>
</dbReference>
<organism evidence="6 7">
    <name type="scientific">Odoribacter laneus YIT 12061</name>
    <dbReference type="NCBI Taxonomy" id="742817"/>
    <lineage>
        <taxon>Bacteria</taxon>
        <taxon>Pseudomonadati</taxon>
        <taxon>Bacteroidota</taxon>
        <taxon>Bacteroidia</taxon>
        <taxon>Bacteroidales</taxon>
        <taxon>Odoribacteraceae</taxon>
        <taxon>Odoribacter</taxon>
    </lineage>
</organism>
<feature type="domain" description="Flavodoxin-like" evidence="4">
    <location>
        <begin position="6"/>
        <end position="154"/>
    </location>
</feature>
<dbReference type="RefSeq" id="WP_009135217.1">
    <property type="nucleotide sequence ID" value="NZ_JH594596.1"/>
</dbReference>
<dbReference type="NCBIfam" id="NF038196">
    <property type="entry name" value="ferrodoxin_EFR1"/>
    <property type="match status" value="1"/>
</dbReference>
<dbReference type="AlphaFoldDB" id="H1DD85"/>
<dbReference type="Gene3D" id="3.40.50.360">
    <property type="match status" value="1"/>
</dbReference>
<dbReference type="eggNOG" id="COG0716">
    <property type="taxonomic scope" value="Bacteria"/>
</dbReference>
<dbReference type="GeneID" id="98067743"/>
<dbReference type="GO" id="GO:0010181">
    <property type="term" value="F:FMN binding"/>
    <property type="evidence" value="ECO:0007669"/>
    <property type="project" value="InterPro"/>
</dbReference>
<dbReference type="eggNOG" id="COG1149">
    <property type="taxonomic scope" value="Bacteria"/>
</dbReference>
<comment type="caution">
    <text evidence="6">The sequence shown here is derived from an EMBL/GenBank/DDBJ whole genome shotgun (WGS) entry which is preliminary data.</text>
</comment>
<evidence type="ECO:0000313" key="7">
    <source>
        <dbReference type="Proteomes" id="UP000004892"/>
    </source>
</evidence>
<evidence type="ECO:0000313" key="6">
    <source>
        <dbReference type="EMBL" id="EHP51061.1"/>
    </source>
</evidence>
<sequence length="275" mass="29973">MKVNRIYAVYFSPTGTTRTVVTYLAKGIADKLKSAVEYWDFTLPEQRAQVPEPGISDLFILGLPVYAGRLPNLILKYLFSLRGQGAIAVPVVLFGNRSYGNALIELRDLLEDTGFNTLAAAAFVGQHSFSGQLAKGRPDAADLAVADRFVKTILERIETIQEGDSCTPVNVPGRGAPDYGGYYQPLGEEGKPVAILKVKPITTADCIHCKRCVAVCPLGSIDPDDVSRITDICIKCNACIKACPVHAKRLTDPAYLSHLQYLEATYTERSAVELF</sequence>
<protein>
    <recommendedName>
        <fullName evidence="8">4Fe-4S ferredoxin-type domain-containing protein</fullName>
    </recommendedName>
</protein>
<feature type="domain" description="4Fe-4S ferredoxin-type" evidence="5">
    <location>
        <begin position="197"/>
        <end position="226"/>
    </location>
</feature>
<dbReference type="PROSITE" id="PS50902">
    <property type="entry name" value="FLAVODOXIN_LIKE"/>
    <property type="match status" value="1"/>
</dbReference>
<dbReference type="PANTHER" id="PTHR43122">
    <property type="entry name" value="FERREDOXIN SUBUNIT OF PYRUVATE:FLAVODOXIN OXIDOREDUCTASE-RELATED"/>
    <property type="match status" value="1"/>
</dbReference>
<dbReference type="InterPro" id="IPR017896">
    <property type="entry name" value="4Fe4S_Fe-S-bd"/>
</dbReference>
<keyword evidence="7" id="KW-1185">Reference proteome</keyword>